<protein>
    <submittedName>
        <fullName evidence="1">Uncharacterized protein</fullName>
    </submittedName>
</protein>
<sequence length="106" mass="12403">MAIRELTRAEFLATFDPPMRSLEEGESYRPVSLRDYVTECIEELELSSSVDKLEVHHVYLSNDKMHTHALLHFGQPNRYLVIVIEHDPDLIFGHYLLDLDQEYGRS</sequence>
<evidence type="ECO:0000313" key="2">
    <source>
        <dbReference type="Proteomes" id="UP000238322"/>
    </source>
</evidence>
<reference evidence="1 2" key="1">
    <citation type="submission" date="2018-02" db="EMBL/GenBank/DDBJ databases">
        <title>Comparative genomes isolates from brazilian mangrove.</title>
        <authorList>
            <person name="Araujo J.E."/>
            <person name="Taketani R.G."/>
            <person name="Silva M.C.P."/>
            <person name="Loureco M.V."/>
            <person name="Andreote F.D."/>
        </authorList>
    </citation>
    <scope>NUCLEOTIDE SEQUENCE [LARGE SCALE GENOMIC DNA]</scope>
    <source>
        <strain evidence="1 2">Hex-1 MGV</strain>
    </source>
</reference>
<dbReference type="Proteomes" id="UP000238322">
    <property type="component" value="Unassembled WGS sequence"/>
</dbReference>
<comment type="caution">
    <text evidence="1">The sequence shown here is derived from an EMBL/GenBank/DDBJ whole genome shotgun (WGS) entry which is preliminary data.</text>
</comment>
<evidence type="ECO:0000313" key="1">
    <source>
        <dbReference type="EMBL" id="PQO34617.1"/>
    </source>
</evidence>
<dbReference type="EMBL" id="PUHY01000010">
    <property type="protein sequence ID" value="PQO34617.1"/>
    <property type="molecule type" value="Genomic_DNA"/>
</dbReference>
<dbReference type="AlphaFoldDB" id="A0A2S8FR37"/>
<organism evidence="1 2">
    <name type="scientific">Blastopirellula marina</name>
    <dbReference type="NCBI Taxonomy" id="124"/>
    <lineage>
        <taxon>Bacteria</taxon>
        <taxon>Pseudomonadati</taxon>
        <taxon>Planctomycetota</taxon>
        <taxon>Planctomycetia</taxon>
        <taxon>Pirellulales</taxon>
        <taxon>Pirellulaceae</taxon>
        <taxon>Blastopirellula</taxon>
    </lineage>
</organism>
<gene>
    <name evidence="1" type="ORF">C5Y83_13995</name>
</gene>
<proteinExistence type="predicted"/>
<name>A0A2S8FR37_9BACT</name>
<accession>A0A2S8FR37</accession>